<name>A0A7Z8YP16_9FLAO</name>
<evidence type="ECO:0000256" key="1">
    <source>
        <dbReference type="SAM" id="SignalP"/>
    </source>
</evidence>
<dbReference type="RefSeq" id="WP_125151391.1">
    <property type="nucleotide sequence ID" value="NZ_JAXFPJ010000020.1"/>
</dbReference>
<organism evidence="2 3">
    <name type="scientific">Bergeyella zoohelcum</name>
    <dbReference type="NCBI Taxonomy" id="1015"/>
    <lineage>
        <taxon>Bacteria</taxon>
        <taxon>Pseudomonadati</taxon>
        <taxon>Bacteroidota</taxon>
        <taxon>Flavobacteriia</taxon>
        <taxon>Flavobacteriales</taxon>
        <taxon>Weeksellaceae</taxon>
        <taxon>Bergeyella</taxon>
    </lineage>
</organism>
<protein>
    <submittedName>
        <fullName evidence="2">Uncharacterized protein</fullName>
    </submittedName>
</protein>
<dbReference type="Proteomes" id="UP000270205">
    <property type="component" value="Unassembled WGS sequence"/>
</dbReference>
<accession>A0A7Z8YP16</accession>
<comment type="caution">
    <text evidence="2">The sequence shown here is derived from an EMBL/GenBank/DDBJ whole genome shotgun (WGS) entry which is preliminary data.</text>
</comment>
<gene>
    <name evidence="2" type="ORF">NCTC12929_01561</name>
</gene>
<feature type="signal peptide" evidence="1">
    <location>
        <begin position="1"/>
        <end position="19"/>
    </location>
</feature>
<evidence type="ECO:0000313" key="2">
    <source>
        <dbReference type="EMBL" id="VDH04686.1"/>
    </source>
</evidence>
<evidence type="ECO:0000313" key="3">
    <source>
        <dbReference type="Proteomes" id="UP000270205"/>
    </source>
</evidence>
<reference evidence="2 3" key="1">
    <citation type="submission" date="2018-11" db="EMBL/GenBank/DDBJ databases">
        <authorList>
            <consortium name="Pathogen Informatics"/>
        </authorList>
    </citation>
    <scope>NUCLEOTIDE SEQUENCE [LARGE SCALE GENOMIC DNA]</scope>
    <source>
        <strain evidence="2 3">NCTC12929</strain>
    </source>
</reference>
<proteinExistence type="predicted"/>
<feature type="chain" id="PRO_5031404977" evidence="1">
    <location>
        <begin position="20"/>
        <end position="73"/>
    </location>
</feature>
<keyword evidence="1" id="KW-0732">Signal</keyword>
<dbReference type="AlphaFoldDB" id="A0A7Z8YP16"/>
<dbReference type="EMBL" id="UYIV01000001">
    <property type="protein sequence ID" value="VDH04686.1"/>
    <property type="molecule type" value="Genomic_DNA"/>
</dbReference>
<sequence>MKKKLTLGALALISALAFAKTMNNGKESTQKGKFWGTVCTEVGRTATMECCYYVFWINTGCKTVNVPHGEVEK</sequence>